<gene>
    <name evidence="1" type="ORF">GCM10009811_17580</name>
</gene>
<accession>A0ABP4XSE9</accession>
<name>A0ABP4XSE9_9MICO</name>
<keyword evidence="2" id="KW-1185">Reference proteome</keyword>
<sequence>MTMTDTPRQSPERQVGTIVATRVQELYAGATSEHPGFSARARANLAQLRQLDTADPVSDVRAWNLTLSSIPGELQGAADTPNAVERAVHSALVLYAIHAQSAKVPAHKPKKRVGQAVREVAITQKPDDPTDAAIIARFHTCAKASSYNQLVRHLRGLITLLRSSDIALDYGLLAQDLYRAQQPDGMRIVRLRWGRSFHNISPQQITSAESENANVR</sequence>
<dbReference type="Proteomes" id="UP001499938">
    <property type="component" value="Unassembled WGS sequence"/>
</dbReference>
<evidence type="ECO:0008006" key="3">
    <source>
        <dbReference type="Google" id="ProtNLM"/>
    </source>
</evidence>
<dbReference type="InterPro" id="IPR013382">
    <property type="entry name" value="CRISPR-assoc_prot_Cse2"/>
</dbReference>
<dbReference type="Gene3D" id="1.10.520.40">
    <property type="entry name" value="CRISPR-associated protein Cse2"/>
    <property type="match status" value="1"/>
</dbReference>
<dbReference type="EMBL" id="BAAAPO010000026">
    <property type="protein sequence ID" value="GAA1793305.1"/>
    <property type="molecule type" value="Genomic_DNA"/>
</dbReference>
<proteinExistence type="predicted"/>
<comment type="caution">
    <text evidence="1">The sequence shown here is derived from an EMBL/GenBank/DDBJ whole genome shotgun (WGS) entry which is preliminary data.</text>
</comment>
<reference evidence="2" key="1">
    <citation type="journal article" date="2019" name="Int. J. Syst. Evol. Microbiol.">
        <title>The Global Catalogue of Microorganisms (GCM) 10K type strain sequencing project: providing services to taxonomists for standard genome sequencing and annotation.</title>
        <authorList>
            <consortium name="The Broad Institute Genomics Platform"/>
            <consortium name="The Broad Institute Genome Sequencing Center for Infectious Disease"/>
            <person name="Wu L."/>
            <person name="Ma J."/>
        </authorList>
    </citation>
    <scope>NUCLEOTIDE SEQUENCE [LARGE SCALE GENOMIC DNA]</scope>
    <source>
        <strain evidence="2">JCM 15592</strain>
    </source>
</reference>
<protein>
    <recommendedName>
        <fullName evidence="3">Type I-E CRISPR-associated protein Cse2/CasB</fullName>
    </recommendedName>
</protein>
<dbReference type="Pfam" id="PF09485">
    <property type="entry name" value="CRISPR_Cse2"/>
    <property type="match status" value="1"/>
</dbReference>
<evidence type="ECO:0000313" key="2">
    <source>
        <dbReference type="Proteomes" id="UP001499938"/>
    </source>
</evidence>
<dbReference type="InterPro" id="IPR038287">
    <property type="entry name" value="Cse2_sf"/>
</dbReference>
<organism evidence="1 2">
    <name type="scientific">Nostocoides veronense</name>
    <dbReference type="NCBI Taxonomy" id="330836"/>
    <lineage>
        <taxon>Bacteria</taxon>
        <taxon>Bacillati</taxon>
        <taxon>Actinomycetota</taxon>
        <taxon>Actinomycetes</taxon>
        <taxon>Micrococcales</taxon>
        <taxon>Intrasporangiaceae</taxon>
        <taxon>Nostocoides</taxon>
    </lineage>
</organism>
<dbReference type="NCBIfam" id="TIGR02548">
    <property type="entry name" value="casB_cse2"/>
    <property type="match status" value="1"/>
</dbReference>
<dbReference type="CDD" id="cd09731">
    <property type="entry name" value="Cse2_I-E"/>
    <property type="match status" value="1"/>
</dbReference>
<evidence type="ECO:0000313" key="1">
    <source>
        <dbReference type="EMBL" id="GAA1793305.1"/>
    </source>
</evidence>
<dbReference type="RefSeq" id="WP_344083712.1">
    <property type="nucleotide sequence ID" value="NZ_BAAAPO010000026.1"/>
</dbReference>